<dbReference type="KEGG" id="lgi:LOTGIDRAFT_161461"/>
<dbReference type="OMA" id="EYFWRPS"/>
<dbReference type="AlphaFoldDB" id="V3ZS30"/>
<reference evidence="2 3" key="1">
    <citation type="journal article" date="2013" name="Nature">
        <title>Insights into bilaterian evolution from three spiralian genomes.</title>
        <authorList>
            <person name="Simakov O."/>
            <person name="Marletaz F."/>
            <person name="Cho S.J."/>
            <person name="Edsinger-Gonzales E."/>
            <person name="Havlak P."/>
            <person name="Hellsten U."/>
            <person name="Kuo D.H."/>
            <person name="Larsson T."/>
            <person name="Lv J."/>
            <person name="Arendt D."/>
            <person name="Savage R."/>
            <person name="Osoegawa K."/>
            <person name="de Jong P."/>
            <person name="Grimwood J."/>
            <person name="Chapman J.A."/>
            <person name="Shapiro H."/>
            <person name="Aerts A."/>
            <person name="Otillar R.P."/>
            <person name="Terry A.Y."/>
            <person name="Boore J.L."/>
            <person name="Grigoriev I.V."/>
            <person name="Lindberg D.R."/>
            <person name="Seaver E.C."/>
            <person name="Weisblat D.A."/>
            <person name="Putnam N.H."/>
            <person name="Rokhsar D.S."/>
        </authorList>
    </citation>
    <scope>NUCLEOTIDE SEQUENCE [LARGE SCALE GENOMIC DNA]</scope>
</reference>
<dbReference type="EMBL" id="KB201847">
    <property type="protein sequence ID" value="ESO94248.1"/>
    <property type="molecule type" value="Genomic_DNA"/>
</dbReference>
<name>V3ZS30_LOTGI</name>
<evidence type="ECO:0000313" key="2">
    <source>
        <dbReference type="EMBL" id="ESO94248.1"/>
    </source>
</evidence>
<proteinExistence type="predicted"/>
<dbReference type="GO" id="GO:0016491">
    <property type="term" value="F:oxidoreductase activity"/>
    <property type="evidence" value="ECO:0007669"/>
    <property type="project" value="InterPro"/>
</dbReference>
<feature type="domain" description="NADPH-dependent FMN reductase-like" evidence="1">
    <location>
        <begin position="7"/>
        <end position="154"/>
    </location>
</feature>
<dbReference type="CTD" id="20238702"/>
<keyword evidence="3" id="KW-1185">Reference proteome</keyword>
<dbReference type="HOGENOM" id="CLU_055322_2_2_1"/>
<gene>
    <name evidence="2" type="ORF">LOTGIDRAFT_161461</name>
</gene>
<accession>V3ZS30</accession>
<dbReference type="InterPro" id="IPR005025">
    <property type="entry name" value="FMN_Rdtase-like_dom"/>
</dbReference>
<dbReference type="PANTHER" id="PTHR30543">
    <property type="entry name" value="CHROMATE REDUCTASE"/>
    <property type="match status" value="1"/>
</dbReference>
<evidence type="ECO:0000313" key="3">
    <source>
        <dbReference type="Proteomes" id="UP000030746"/>
    </source>
</evidence>
<dbReference type="Proteomes" id="UP000030746">
    <property type="component" value="Unassembled WGS sequence"/>
</dbReference>
<dbReference type="RefSeq" id="XP_009055093.1">
    <property type="nucleotide sequence ID" value="XM_009056845.1"/>
</dbReference>
<dbReference type="SUPFAM" id="SSF52218">
    <property type="entry name" value="Flavoproteins"/>
    <property type="match status" value="1"/>
</dbReference>
<dbReference type="GeneID" id="20238702"/>
<dbReference type="GO" id="GO:0010181">
    <property type="term" value="F:FMN binding"/>
    <property type="evidence" value="ECO:0007669"/>
    <property type="project" value="TreeGrafter"/>
</dbReference>
<dbReference type="Gene3D" id="3.40.50.360">
    <property type="match status" value="1"/>
</dbReference>
<dbReference type="Pfam" id="PF03358">
    <property type="entry name" value="FMN_red"/>
    <property type="match status" value="1"/>
</dbReference>
<dbReference type="InterPro" id="IPR029039">
    <property type="entry name" value="Flavoprotein-like_sf"/>
</dbReference>
<dbReference type="OrthoDB" id="68575at2759"/>
<dbReference type="FunFam" id="3.40.50.360:FF:000078">
    <property type="entry name" value="Chromate reductase"/>
    <property type="match status" value="1"/>
</dbReference>
<evidence type="ECO:0000259" key="1">
    <source>
        <dbReference type="Pfam" id="PF03358"/>
    </source>
</evidence>
<dbReference type="PANTHER" id="PTHR30543:SF21">
    <property type="entry name" value="NAD(P)H-DEPENDENT FMN REDUCTASE LOT6"/>
    <property type="match status" value="1"/>
</dbReference>
<sequence>MAANKLKVVLFLGSVREGRLGLRVANFMKKKLEETNHNVTLFDPKEMKFPLLEKPVFFYQDKSQLPEWMKIAEQQVKDADAFVVVSAEYNHSIPPALSNMMDYFGASCYGYKPSGIVCYSAGIFGGMRAAMHLRCMLGELGCLSVSNIFGIPQVQKALDEAGKPLDPHMDSGALKLITQLDWHAHAMRNHRNSVGLPK</sequence>
<organism evidence="2 3">
    <name type="scientific">Lottia gigantea</name>
    <name type="common">Giant owl limpet</name>
    <dbReference type="NCBI Taxonomy" id="225164"/>
    <lineage>
        <taxon>Eukaryota</taxon>
        <taxon>Metazoa</taxon>
        <taxon>Spiralia</taxon>
        <taxon>Lophotrochozoa</taxon>
        <taxon>Mollusca</taxon>
        <taxon>Gastropoda</taxon>
        <taxon>Patellogastropoda</taxon>
        <taxon>Lottioidea</taxon>
        <taxon>Lottiidae</taxon>
        <taxon>Lottia</taxon>
    </lineage>
</organism>
<protein>
    <recommendedName>
        <fullName evidence="1">NADPH-dependent FMN reductase-like domain-containing protein</fullName>
    </recommendedName>
</protein>
<dbReference type="STRING" id="225164.V3ZS30"/>
<dbReference type="InterPro" id="IPR050712">
    <property type="entry name" value="NAD(P)H-dep_reductase"/>
</dbReference>
<dbReference type="GO" id="GO:0005829">
    <property type="term" value="C:cytosol"/>
    <property type="evidence" value="ECO:0007669"/>
    <property type="project" value="TreeGrafter"/>
</dbReference>